<comment type="catalytic activity">
    <reaction evidence="1 5">
        <text>uridine(55) in tRNA = pseudouridine(55) in tRNA</text>
        <dbReference type="Rhea" id="RHEA:42532"/>
        <dbReference type="Rhea" id="RHEA-COMP:10101"/>
        <dbReference type="Rhea" id="RHEA-COMP:10102"/>
        <dbReference type="ChEBI" id="CHEBI:65314"/>
        <dbReference type="ChEBI" id="CHEBI:65315"/>
        <dbReference type="EC" id="5.4.99.25"/>
    </reaction>
</comment>
<dbReference type="Pfam" id="PF01509">
    <property type="entry name" value="TruB_N"/>
    <property type="match status" value="1"/>
</dbReference>
<dbReference type="HAMAP" id="MF_01080">
    <property type="entry name" value="TruB_bact"/>
    <property type="match status" value="1"/>
</dbReference>
<dbReference type="FunFam" id="3.30.2350.10:FF:000011">
    <property type="entry name" value="tRNA pseudouridine synthase B"/>
    <property type="match status" value="1"/>
</dbReference>
<dbReference type="SUPFAM" id="SSF55120">
    <property type="entry name" value="Pseudouridine synthase"/>
    <property type="match status" value="1"/>
</dbReference>
<dbReference type="Proteomes" id="UP000324298">
    <property type="component" value="Unassembled WGS sequence"/>
</dbReference>
<dbReference type="NCBIfam" id="TIGR00431">
    <property type="entry name" value="TruB"/>
    <property type="match status" value="1"/>
</dbReference>
<dbReference type="GO" id="GO:0003723">
    <property type="term" value="F:RNA binding"/>
    <property type="evidence" value="ECO:0007669"/>
    <property type="project" value="InterPro"/>
</dbReference>
<dbReference type="GO" id="GO:0031119">
    <property type="term" value="P:tRNA pseudouridine synthesis"/>
    <property type="evidence" value="ECO:0007669"/>
    <property type="project" value="UniProtKB-UniRule"/>
</dbReference>
<evidence type="ECO:0000259" key="6">
    <source>
        <dbReference type="Pfam" id="PF01509"/>
    </source>
</evidence>
<dbReference type="RefSeq" id="WP_149306132.1">
    <property type="nucleotide sequence ID" value="NZ_SRSD01000002.1"/>
</dbReference>
<evidence type="ECO:0000256" key="3">
    <source>
        <dbReference type="ARBA" id="ARBA00022694"/>
    </source>
</evidence>
<dbReference type="PANTHER" id="PTHR13767">
    <property type="entry name" value="TRNA-PSEUDOURIDINE SYNTHASE"/>
    <property type="match status" value="1"/>
</dbReference>
<dbReference type="EC" id="5.4.99.25" evidence="5"/>
<dbReference type="GO" id="GO:0160148">
    <property type="term" value="F:tRNA pseudouridine(55) synthase activity"/>
    <property type="evidence" value="ECO:0007669"/>
    <property type="project" value="UniProtKB-EC"/>
</dbReference>
<proteinExistence type="inferred from homology"/>
<evidence type="ECO:0000256" key="4">
    <source>
        <dbReference type="ARBA" id="ARBA00023235"/>
    </source>
</evidence>
<dbReference type="InterPro" id="IPR032819">
    <property type="entry name" value="TruB_C"/>
</dbReference>
<sequence>MNGFVVIDKPVGLTSHDVVNRVRRILGTRRVGHTGTLDPFATGVLPVAVNEGTKAIPFLDEGQKVYEALLRLGVKTDTLDMTGRVLQEADGTQVSRDRLEAVVADFTGEISQMPPMFSAIKQDGQPLYKLARKGQEVERQARRVQIYSLEIVSVDLPLVALRVVCSRGTYVRSLADDMGAALGCGAALQELRRTASGPFTIAASMTLDELQEAAQEDRAEAVCRTPYAVLGHLMDIPLTDAGVVKVRHGRAPELDETGIAAWPACAAPLTVRLSQGQELVAVAELSSLDGDGVRIALKRVFC</sequence>
<evidence type="ECO:0000313" key="8">
    <source>
        <dbReference type="EMBL" id="KAA0893974.1"/>
    </source>
</evidence>
<name>A0A5A9XLZ3_9BACT</name>
<comment type="caution">
    <text evidence="8">The sequence shown here is derived from an EMBL/GenBank/DDBJ whole genome shotgun (WGS) entry which is preliminary data.</text>
</comment>
<dbReference type="Gene3D" id="3.30.2350.10">
    <property type="entry name" value="Pseudouridine synthase"/>
    <property type="match status" value="1"/>
</dbReference>
<protein>
    <recommendedName>
        <fullName evidence="5">tRNA pseudouridine synthase B</fullName>
        <ecNumber evidence="5">5.4.99.25</ecNumber>
    </recommendedName>
    <alternativeName>
        <fullName evidence="5">tRNA pseudouridine(55) synthase</fullName>
        <shortName evidence="5">Psi55 synthase</shortName>
    </alternativeName>
    <alternativeName>
        <fullName evidence="5">tRNA pseudouridylate synthase</fullName>
    </alternativeName>
    <alternativeName>
        <fullName evidence="5">tRNA-uridine isomerase</fullName>
    </alternativeName>
</protein>
<dbReference type="InterPro" id="IPR014780">
    <property type="entry name" value="tRNA_psdUridine_synth_TruB"/>
</dbReference>
<evidence type="ECO:0000256" key="2">
    <source>
        <dbReference type="ARBA" id="ARBA00005642"/>
    </source>
</evidence>
<evidence type="ECO:0000256" key="5">
    <source>
        <dbReference type="HAMAP-Rule" id="MF_01080"/>
    </source>
</evidence>
<evidence type="ECO:0000313" key="9">
    <source>
        <dbReference type="Proteomes" id="UP000324298"/>
    </source>
</evidence>
<gene>
    <name evidence="5 8" type="primary">truB</name>
    <name evidence="8" type="ORF">ET418_03120</name>
</gene>
<dbReference type="PANTHER" id="PTHR13767:SF2">
    <property type="entry name" value="PSEUDOURIDYLATE SYNTHASE TRUB1"/>
    <property type="match status" value="1"/>
</dbReference>
<feature type="domain" description="tRNA pseudouridylate synthase B C-terminal" evidence="7">
    <location>
        <begin position="172"/>
        <end position="217"/>
    </location>
</feature>
<dbReference type="CDD" id="cd02573">
    <property type="entry name" value="PseudoU_synth_EcTruB"/>
    <property type="match status" value="1"/>
</dbReference>
<accession>A0A5A9XLZ3</accession>
<keyword evidence="4 5" id="KW-0413">Isomerase</keyword>
<dbReference type="OrthoDB" id="9802309at2"/>
<dbReference type="InterPro" id="IPR020103">
    <property type="entry name" value="PsdUridine_synth_cat_dom_sf"/>
</dbReference>
<evidence type="ECO:0000259" key="7">
    <source>
        <dbReference type="Pfam" id="PF16198"/>
    </source>
</evidence>
<organism evidence="8 9">
    <name type="scientific">Oryzomonas rubra</name>
    <dbReference type="NCBI Taxonomy" id="2509454"/>
    <lineage>
        <taxon>Bacteria</taxon>
        <taxon>Pseudomonadati</taxon>
        <taxon>Thermodesulfobacteriota</taxon>
        <taxon>Desulfuromonadia</taxon>
        <taxon>Geobacterales</taxon>
        <taxon>Geobacteraceae</taxon>
        <taxon>Oryzomonas</taxon>
    </lineage>
</organism>
<comment type="similarity">
    <text evidence="2 5">Belongs to the pseudouridine synthase TruB family. Type 1 subfamily.</text>
</comment>
<keyword evidence="9" id="KW-1185">Reference proteome</keyword>
<feature type="domain" description="Pseudouridine synthase II N-terminal" evidence="6">
    <location>
        <begin position="23"/>
        <end position="171"/>
    </location>
</feature>
<evidence type="ECO:0000256" key="1">
    <source>
        <dbReference type="ARBA" id="ARBA00000385"/>
    </source>
</evidence>
<keyword evidence="3 5" id="KW-0819">tRNA processing</keyword>
<dbReference type="AlphaFoldDB" id="A0A5A9XLZ3"/>
<comment type="function">
    <text evidence="5">Responsible for synthesis of pseudouridine from uracil-55 in the psi GC loop of transfer RNAs.</text>
</comment>
<dbReference type="InterPro" id="IPR002501">
    <property type="entry name" value="PsdUridine_synth_N"/>
</dbReference>
<dbReference type="Pfam" id="PF16198">
    <property type="entry name" value="TruB_C_2"/>
    <property type="match status" value="1"/>
</dbReference>
<feature type="active site" description="Nucleophile" evidence="5">
    <location>
        <position position="38"/>
    </location>
</feature>
<reference evidence="8 9" key="1">
    <citation type="submission" date="2019-04" db="EMBL/GenBank/DDBJ databases">
        <title>Geobacter ruber sp. nov., ferric-reducing bacteria isolated from paddy soil.</title>
        <authorList>
            <person name="Xu Z."/>
            <person name="Masuda Y."/>
            <person name="Itoh H."/>
            <person name="Senoo K."/>
        </authorList>
    </citation>
    <scope>NUCLEOTIDE SEQUENCE [LARGE SCALE GENOMIC DNA]</scope>
    <source>
        <strain evidence="8 9">Red88</strain>
    </source>
</reference>
<dbReference type="EMBL" id="SRSD01000002">
    <property type="protein sequence ID" value="KAA0893974.1"/>
    <property type="molecule type" value="Genomic_DNA"/>
</dbReference>
<dbReference type="GO" id="GO:1990481">
    <property type="term" value="P:mRNA pseudouridine synthesis"/>
    <property type="evidence" value="ECO:0007669"/>
    <property type="project" value="TreeGrafter"/>
</dbReference>